<dbReference type="InterPro" id="IPR027417">
    <property type="entry name" value="P-loop_NTPase"/>
</dbReference>
<evidence type="ECO:0000313" key="2">
    <source>
        <dbReference type="Proteomes" id="UP001521209"/>
    </source>
</evidence>
<gene>
    <name evidence="1" type="ORF">L2A60_19335</name>
</gene>
<name>A0ABS9E5B1_9PROT</name>
<evidence type="ECO:0000313" key="1">
    <source>
        <dbReference type="EMBL" id="MCF3948807.1"/>
    </source>
</evidence>
<keyword evidence="2" id="KW-1185">Reference proteome</keyword>
<sequence>MRDAAYAVLRDRPAGEIFVITNALTTRSDRELHSWRLVVELAMARAVPLVPVILTAERDELLRRVASPDRNPRKLTDPATLSGYLEKLHIQHPLVPETLVLDVTDLEPQRATTVIQTHLSDVGASLRPATVAHLTLQ</sequence>
<dbReference type="Gene3D" id="3.40.50.300">
    <property type="entry name" value="P-loop containing nucleotide triphosphate hydrolases"/>
    <property type="match status" value="1"/>
</dbReference>
<dbReference type="EMBL" id="JAKGBZ010000085">
    <property type="protein sequence ID" value="MCF3948807.1"/>
    <property type="molecule type" value="Genomic_DNA"/>
</dbReference>
<comment type="caution">
    <text evidence="1">The sequence shown here is derived from an EMBL/GenBank/DDBJ whole genome shotgun (WGS) entry which is preliminary data.</text>
</comment>
<accession>A0ABS9E5B1</accession>
<proteinExistence type="predicted"/>
<organism evidence="1 2">
    <name type="scientific">Acidiphilium iwatense</name>
    <dbReference type="NCBI Taxonomy" id="768198"/>
    <lineage>
        <taxon>Bacteria</taxon>
        <taxon>Pseudomonadati</taxon>
        <taxon>Pseudomonadota</taxon>
        <taxon>Alphaproteobacteria</taxon>
        <taxon>Acetobacterales</taxon>
        <taxon>Acidocellaceae</taxon>
        <taxon>Acidiphilium</taxon>
    </lineage>
</organism>
<protein>
    <submittedName>
        <fullName evidence="1">Uncharacterized protein</fullName>
    </submittedName>
</protein>
<reference evidence="1 2" key="1">
    <citation type="submission" date="2022-01" db="EMBL/GenBank/DDBJ databases">
        <authorList>
            <person name="Won M."/>
            <person name="Kim S.-J."/>
            <person name="Kwon S.-W."/>
        </authorList>
    </citation>
    <scope>NUCLEOTIDE SEQUENCE [LARGE SCALE GENOMIC DNA]</scope>
    <source>
        <strain evidence="1 2">KCTC 23505</strain>
    </source>
</reference>
<dbReference type="Proteomes" id="UP001521209">
    <property type="component" value="Unassembled WGS sequence"/>
</dbReference>